<dbReference type="InterPro" id="IPR014710">
    <property type="entry name" value="RmlC-like_jellyroll"/>
</dbReference>
<dbReference type="Pfam" id="PF01381">
    <property type="entry name" value="HTH_3"/>
    <property type="match status" value="1"/>
</dbReference>
<reference evidence="3 4" key="1">
    <citation type="submission" date="2016-10" db="EMBL/GenBank/DDBJ databases">
        <authorList>
            <person name="de Groot N.N."/>
        </authorList>
    </citation>
    <scope>NUCLEOTIDE SEQUENCE [LARGE SCALE GENOMIC DNA]</scope>
    <source>
        <strain evidence="3 4">DSM 22220</strain>
    </source>
</reference>
<protein>
    <submittedName>
        <fullName evidence="3">Transcriptional regulator, contains XRE-family HTH domain</fullName>
    </submittedName>
</protein>
<dbReference type="SUPFAM" id="SSF47413">
    <property type="entry name" value="lambda repressor-like DNA-binding domains"/>
    <property type="match status" value="1"/>
</dbReference>
<dbReference type="InterPro" id="IPR010982">
    <property type="entry name" value="Lambda_DNA-bd_dom_sf"/>
</dbReference>
<dbReference type="AlphaFoldDB" id="A0A1G7FCB4"/>
<dbReference type="GO" id="GO:0003700">
    <property type="term" value="F:DNA-binding transcription factor activity"/>
    <property type="evidence" value="ECO:0007669"/>
    <property type="project" value="TreeGrafter"/>
</dbReference>
<evidence type="ECO:0000259" key="2">
    <source>
        <dbReference type="PROSITE" id="PS50943"/>
    </source>
</evidence>
<dbReference type="PANTHER" id="PTHR46797:SF1">
    <property type="entry name" value="METHYLPHOSPHONATE SYNTHASE"/>
    <property type="match status" value="1"/>
</dbReference>
<dbReference type="GO" id="GO:0003677">
    <property type="term" value="F:DNA binding"/>
    <property type="evidence" value="ECO:0007669"/>
    <property type="project" value="UniProtKB-KW"/>
</dbReference>
<keyword evidence="1" id="KW-0238">DNA-binding</keyword>
<dbReference type="PROSITE" id="PS50943">
    <property type="entry name" value="HTH_CROC1"/>
    <property type="match status" value="1"/>
</dbReference>
<gene>
    <name evidence="3" type="ORF">SAMN05421538_11087</name>
</gene>
<dbReference type="InterPro" id="IPR001387">
    <property type="entry name" value="Cro/C1-type_HTH"/>
</dbReference>
<dbReference type="EMBL" id="FNAH01000010">
    <property type="protein sequence ID" value="SDE73579.1"/>
    <property type="molecule type" value="Genomic_DNA"/>
</dbReference>
<dbReference type="PANTHER" id="PTHR46797">
    <property type="entry name" value="HTH-TYPE TRANSCRIPTIONAL REGULATOR"/>
    <property type="match status" value="1"/>
</dbReference>
<feature type="domain" description="HTH cro/C1-type" evidence="2">
    <location>
        <begin position="12"/>
        <end position="66"/>
    </location>
</feature>
<dbReference type="RefSeq" id="WP_090524940.1">
    <property type="nucleotide sequence ID" value="NZ_FNAH01000010.1"/>
</dbReference>
<accession>A0A1G7FCB4</accession>
<dbReference type="OrthoDB" id="189170at2"/>
<evidence type="ECO:0000313" key="3">
    <source>
        <dbReference type="EMBL" id="SDE73579.1"/>
    </source>
</evidence>
<dbReference type="Proteomes" id="UP000199344">
    <property type="component" value="Unassembled WGS sequence"/>
</dbReference>
<organism evidence="3 4">
    <name type="scientific">Paracoccus isoporae</name>
    <dbReference type="NCBI Taxonomy" id="591205"/>
    <lineage>
        <taxon>Bacteria</taxon>
        <taxon>Pseudomonadati</taxon>
        <taxon>Pseudomonadota</taxon>
        <taxon>Alphaproteobacteria</taxon>
        <taxon>Rhodobacterales</taxon>
        <taxon>Paracoccaceae</taxon>
        <taxon>Paracoccus</taxon>
    </lineage>
</organism>
<name>A0A1G7FCB4_9RHOB</name>
<dbReference type="CDD" id="cd00093">
    <property type="entry name" value="HTH_XRE"/>
    <property type="match status" value="1"/>
</dbReference>
<dbReference type="InterPro" id="IPR011051">
    <property type="entry name" value="RmlC_Cupin_sf"/>
</dbReference>
<dbReference type="SUPFAM" id="SSF51182">
    <property type="entry name" value="RmlC-like cupins"/>
    <property type="match status" value="1"/>
</dbReference>
<dbReference type="Gene3D" id="2.60.120.10">
    <property type="entry name" value="Jelly Rolls"/>
    <property type="match status" value="1"/>
</dbReference>
<dbReference type="GO" id="GO:0005829">
    <property type="term" value="C:cytosol"/>
    <property type="evidence" value="ECO:0007669"/>
    <property type="project" value="TreeGrafter"/>
</dbReference>
<dbReference type="STRING" id="591205.SAMN05421538_11087"/>
<dbReference type="CDD" id="cd02209">
    <property type="entry name" value="cupin_XRE_C"/>
    <property type="match status" value="1"/>
</dbReference>
<sequence length="188" mass="20031">MPFRPPRIGPVIQTERKQRRLTLEQLAAQSGVSRSMLSQIERGETNPTFAVVWALTQALGINMADLLGEGAGPDDADGIEVVPAAHTPLIRSTDGSCELRILSSPRTAGATEWYELTIAPGGSLDSEAHAAGAVEHLTALTDGIRITSGDSRVSLKQGETARYAADVPHEIANLSDRPARGFLVVLLR</sequence>
<dbReference type="InterPro" id="IPR050807">
    <property type="entry name" value="TransReg_Diox_bact_type"/>
</dbReference>
<keyword evidence="4" id="KW-1185">Reference proteome</keyword>
<evidence type="ECO:0000313" key="4">
    <source>
        <dbReference type="Proteomes" id="UP000199344"/>
    </source>
</evidence>
<dbReference type="SMART" id="SM00530">
    <property type="entry name" value="HTH_XRE"/>
    <property type="match status" value="1"/>
</dbReference>
<dbReference type="Gene3D" id="1.10.260.40">
    <property type="entry name" value="lambda repressor-like DNA-binding domains"/>
    <property type="match status" value="1"/>
</dbReference>
<proteinExistence type="predicted"/>
<evidence type="ECO:0000256" key="1">
    <source>
        <dbReference type="ARBA" id="ARBA00023125"/>
    </source>
</evidence>